<accession>A0A0M9A8F7</accession>
<sequence length="154" mass="17803">MKNSDTRRSRIGGFKNLYASNVEINTDFNGLKLFELTYPAIFNCQLSNPRRHRDNEIEPIETFCCIIITIIIILMYNRGQSKISEINPPSSYDSSNYPRQLSDKELSKMLETQNLRLCTVDPSETDDQTADFHGFTRNHKMQKFARSAQCLILT</sequence>
<keyword evidence="1" id="KW-1133">Transmembrane helix</keyword>
<keyword evidence="1" id="KW-0812">Transmembrane</keyword>
<dbReference type="EMBL" id="KQ435720">
    <property type="protein sequence ID" value="KOX78596.1"/>
    <property type="molecule type" value="Genomic_DNA"/>
</dbReference>
<evidence type="ECO:0000256" key="1">
    <source>
        <dbReference type="SAM" id="Phobius"/>
    </source>
</evidence>
<dbReference type="Proteomes" id="UP000053105">
    <property type="component" value="Unassembled WGS sequence"/>
</dbReference>
<keyword evidence="1" id="KW-0472">Membrane</keyword>
<protein>
    <submittedName>
        <fullName evidence="2">Uncharacterized protein</fullName>
    </submittedName>
</protein>
<reference evidence="2 3" key="1">
    <citation type="submission" date="2015-07" db="EMBL/GenBank/DDBJ databases">
        <title>The genome of Melipona quadrifasciata.</title>
        <authorList>
            <person name="Pan H."/>
            <person name="Kapheim K."/>
        </authorList>
    </citation>
    <scope>NUCLEOTIDE SEQUENCE [LARGE SCALE GENOMIC DNA]</scope>
    <source>
        <strain evidence="2">0111107301</strain>
        <tissue evidence="2">Whole body</tissue>
    </source>
</reference>
<evidence type="ECO:0000313" key="3">
    <source>
        <dbReference type="Proteomes" id="UP000053105"/>
    </source>
</evidence>
<dbReference type="AlphaFoldDB" id="A0A0M9A8F7"/>
<proteinExistence type="predicted"/>
<feature type="transmembrane region" description="Helical" evidence="1">
    <location>
        <begin position="60"/>
        <end position="77"/>
    </location>
</feature>
<organism evidence="2 3">
    <name type="scientific">Melipona quadrifasciata</name>
    <dbReference type="NCBI Taxonomy" id="166423"/>
    <lineage>
        <taxon>Eukaryota</taxon>
        <taxon>Metazoa</taxon>
        <taxon>Ecdysozoa</taxon>
        <taxon>Arthropoda</taxon>
        <taxon>Hexapoda</taxon>
        <taxon>Insecta</taxon>
        <taxon>Pterygota</taxon>
        <taxon>Neoptera</taxon>
        <taxon>Endopterygota</taxon>
        <taxon>Hymenoptera</taxon>
        <taxon>Apocrita</taxon>
        <taxon>Aculeata</taxon>
        <taxon>Apoidea</taxon>
        <taxon>Anthophila</taxon>
        <taxon>Apidae</taxon>
        <taxon>Melipona</taxon>
    </lineage>
</organism>
<gene>
    <name evidence="2" type="ORF">WN51_07457</name>
</gene>
<keyword evidence="3" id="KW-1185">Reference proteome</keyword>
<name>A0A0M9A8F7_9HYME</name>
<evidence type="ECO:0000313" key="2">
    <source>
        <dbReference type="EMBL" id="KOX78596.1"/>
    </source>
</evidence>